<feature type="transmembrane region" description="Helical" evidence="10">
    <location>
        <begin position="408"/>
        <end position="429"/>
    </location>
</feature>
<comment type="subcellular location">
    <subcellularLocation>
        <location evidence="10">Cell inner membrane</location>
        <topology evidence="10">Multi-pass membrane protein</topology>
    </subcellularLocation>
    <subcellularLocation>
        <location evidence="1">Cell membrane</location>
        <topology evidence="1">Multi-pass membrane protein</topology>
    </subcellularLocation>
</comment>
<feature type="transmembrane region" description="Helical" evidence="10">
    <location>
        <begin position="157"/>
        <end position="180"/>
    </location>
</feature>
<dbReference type="PANTHER" id="PTHR47019:SF1">
    <property type="entry name" value="LIPID II FLIPPASE MURJ"/>
    <property type="match status" value="1"/>
</dbReference>
<dbReference type="Proteomes" id="UP001330434">
    <property type="component" value="Chromosome"/>
</dbReference>
<evidence type="ECO:0000256" key="3">
    <source>
        <dbReference type="ARBA" id="ARBA00022692"/>
    </source>
</evidence>
<feature type="transmembrane region" description="Helical" evidence="10">
    <location>
        <begin position="130"/>
        <end position="150"/>
    </location>
</feature>
<feature type="transmembrane region" description="Helical" evidence="10">
    <location>
        <begin position="229"/>
        <end position="254"/>
    </location>
</feature>
<keyword evidence="10 11" id="KW-0813">Transport</keyword>
<keyword evidence="3 10" id="KW-0812">Transmembrane</keyword>
<feature type="transmembrane region" description="Helical" evidence="10">
    <location>
        <begin position="349"/>
        <end position="370"/>
    </location>
</feature>
<comment type="similarity">
    <text evidence="9 10 11">Belongs to the MurJ/MviN family.</text>
</comment>
<keyword evidence="10 11" id="KW-0961">Cell wall biogenesis/degradation</keyword>
<dbReference type="InterPro" id="IPR004268">
    <property type="entry name" value="MurJ"/>
</dbReference>
<comment type="function">
    <text evidence="8 10 11">Involved in peptidoglycan biosynthesis. Transports lipid-linked peptidoglycan precursors from the inner to the outer leaflet of the cytoplasmic membrane.</text>
</comment>
<dbReference type="Pfam" id="PF03023">
    <property type="entry name" value="MurJ"/>
    <property type="match status" value="1"/>
</dbReference>
<feature type="transmembrane region" description="Helical" evidence="10">
    <location>
        <begin position="87"/>
        <end position="110"/>
    </location>
</feature>
<dbReference type="EMBL" id="CP133270">
    <property type="protein sequence ID" value="WVX66284.1"/>
    <property type="molecule type" value="Genomic_DNA"/>
</dbReference>
<evidence type="ECO:0000256" key="11">
    <source>
        <dbReference type="PIRNR" id="PIRNR002869"/>
    </source>
</evidence>
<proteinExistence type="inferred from homology"/>
<evidence type="ECO:0000256" key="2">
    <source>
        <dbReference type="ARBA" id="ARBA00022475"/>
    </source>
</evidence>
<evidence type="ECO:0000256" key="10">
    <source>
        <dbReference type="HAMAP-Rule" id="MF_02078"/>
    </source>
</evidence>
<evidence type="ECO:0000256" key="8">
    <source>
        <dbReference type="ARBA" id="ARBA00060041"/>
    </source>
</evidence>
<keyword evidence="7 10" id="KW-0472">Membrane</keyword>
<name>A0ABZ2C5P4_9PROT</name>
<feature type="transmembrane region" description="Helical" evidence="10">
    <location>
        <begin position="479"/>
        <end position="499"/>
    </location>
</feature>
<sequence>MKLIRSILTVGGFTVGSRLAGFVREVLTASLLGAGAASDALVVAIKLPSFFRRLFAEGAFNASFVPLFAGLLATEGKDAARTFAEQIFTLLITILLVLVLIVELFMPYLLPALVPGFEKTPERLYYAIEFSRVTFPFIFFISLTALYSGILNSFDRFAAVASSPMVGNLAIIAIVFGLHAQFSSAGYAFAIGVTACGVIQWLWVLYPAIKKGMYLRLHRPQMTPQVRKFFVVLGPAAFGSGIVQINLFIGSWIASWLPTGAISYLNFADRLNQLPLSVIGVAVSTALLPLLSKQIRAGSLDEASASQNLALEFSMFLTLPATLALTLIAHPLVSAVFERGAFGSEDSLSTAYTLMALALGLPAYVLIKVFTTGFFARQDTKTPIYTALAGIVVDIVLSLLLMGSLKQIGIALATAAAAWVNALLLGYLLWRKGHLVIENRLLMFFPRLLLACLGTGLILEGLNDILAPFYEGGELMRASAVMGLVITGLAAFFIQAYLLKIARFHDYKGRFAS</sequence>
<keyword evidence="5 10" id="KW-0573">Peptidoglycan synthesis</keyword>
<gene>
    <name evidence="10" type="primary">murJ</name>
    <name evidence="12" type="ORF">Bealeia1_00460</name>
</gene>
<dbReference type="RefSeq" id="WP_331255168.1">
    <property type="nucleotide sequence ID" value="NZ_CP133270.1"/>
</dbReference>
<dbReference type="PRINTS" id="PR01806">
    <property type="entry name" value="VIRFACTRMVIN"/>
</dbReference>
<evidence type="ECO:0000256" key="5">
    <source>
        <dbReference type="ARBA" id="ARBA00022984"/>
    </source>
</evidence>
<feature type="transmembrane region" description="Helical" evidence="10">
    <location>
        <begin position="274"/>
        <end position="292"/>
    </location>
</feature>
<evidence type="ECO:0000256" key="9">
    <source>
        <dbReference type="ARBA" id="ARBA00061532"/>
    </source>
</evidence>
<keyword evidence="4 10" id="KW-0133">Cell shape</keyword>
<organism evidence="12 13">
    <name type="scientific">Candidatus Bealeia paramacronuclearis</name>
    <dbReference type="NCBI Taxonomy" id="1921001"/>
    <lineage>
        <taxon>Bacteria</taxon>
        <taxon>Pseudomonadati</taxon>
        <taxon>Pseudomonadota</taxon>
        <taxon>Alphaproteobacteria</taxon>
        <taxon>Holosporales</taxon>
        <taxon>Holosporaceae</taxon>
        <taxon>Candidatus Bealeia</taxon>
    </lineage>
</organism>
<feature type="transmembrane region" description="Helical" evidence="10">
    <location>
        <begin position="382"/>
        <end position="402"/>
    </location>
</feature>
<feature type="transmembrane region" description="Helical" evidence="10">
    <location>
        <begin position="186"/>
        <end position="209"/>
    </location>
</feature>
<dbReference type="InterPro" id="IPR051050">
    <property type="entry name" value="Lipid_II_flippase_MurJ/MviN"/>
</dbReference>
<evidence type="ECO:0000256" key="1">
    <source>
        <dbReference type="ARBA" id="ARBA00004651"/>
    </source>
</evidence>
<keyword evidence="2 10" id="KW-1003">Cell membrane</keyword>
<dbReference type="PIRSF" id="PIRSF002869">
    <property type="entry name" value="MviN"/>
    <property type="match status" value="1"/>
</dbReference>
<keyword evidence="6 10" id="KW-1133">Transmembrane helix</keyword>
<accession>A0ABZ2C5P4</accession>
<evidence type="ECO:0000313" key="12">
    <source>
        <dbReference type="EMBL" id="WVX66284.1"/>
    </source>
</evidence>
<dbReference type="HAMAP" id="MF_02078">
    <property type="entry name" value="MurJ_MviN"/>
    <property type="match status" value="1"/>
</dbReference>
<evidence type="ECO:0000256" key="6">
    <source>
        <dbReference type="ARBA" id="ARBA00022989"/>
    </source>
</evidence>
<keyword evidence="10" id="KW-0997">Cell inner membrane</keyword>
<feature type="transmembrane region" description="Helical" evidence="10">
    <location>
        <begin position="441"/>
        <end position="459"/>
    </location>
</feature>
<dbReference type="CDD" id="cd13123">
    <property type="entry name" value="MATE_MurJ_like"/>
    <property type="match status" value="1"/>
</dbReference>
<evidence type="ECO:0000256" key="4">
    <source>
        <dbReference type="ARBA" id="ARBA00022960"/>
    </source>
</evidence>
<evidence type="ECO:0000256" key="7">
    <source>
        <dbReference type="ARBA" id="ARBA00023136"/>
    </source>
</evidence>
<keyword evidence="13" id="KW-1185">Reference proteome</keyword>
<dbReference type="NCBIfam" id="TIGR01695">
    <property type="entry name" value="murJ_mviN"/>
    <property type="match status" value="1"/>
</dbReference>
<protein>
    <recommendedName>
        <fullName evidence="10">Probable lipid II flippase MurJ</fullName>
    </recommendedName>
</protein>
<reference evidence="12 13" key="1">
    <citation type="journal article" date="2024" name="Environ. Microbiol.">
        <title>Novel evolutionary insights on the interactions of the Holosporales (Alphaproteobacteria) with eukaryotic hosts from comparative genomics.</title>
        <authorList>
            <person name="Giovannini M."/>
            <person name="Petroni G."/>
            <person name="Castelli M."/>
        </authorList>
    </citation>
    <scope>NUCLEOTIDE SEQUENCE [LARGE SCALE GENOMIC DNA]</scope>
    <source>
        <strain evidence="12 13">US_Bl 15I1</strain>
    </source>
</reference>
<evidence type="ECO:0000313" key="13">
    <source>
        <dbReference type="Proteomes" id="UP001330434"/>
    </source>
</evidence>
<feature type="transmembrane region" description="Helical" evidence="10">
    <location>
        <begin position="313"/>
        <end position="337"/>
    </location>
</feature>
<dbReference type="PANTHER" id="PTHR47019">
    <property type="entry name" value="LIPID II FLIPPASE MURJ"/>
    <property type="match status" value="1"/>
</dbReference>
<comment type="pathway">
    <text evidence="10">Cell wall biogenesis; peptidoglycan biosynthesis.</text>
</comment>